<accession>A0A3N4HS12</accession>
<dbReference type="PANTHER" id="PTHR28207">
    <property type="entry name" value="ATP SYNTHASE SUBUNIT H, MITOCHONDRIAL"/>
    <property type="match status" value="1"/>
</dbReference>
<dbReference type="InterPro" id="IPR019711">
    <property type="entry name" value="ATP_synth_F0_suH"/>
</dbReference>
<keyword evidence="2" id="KW-1185">Reference proteome</keyword>
<evidence type="ECO:0000313" key="2">
    <source>
        <dbReference type="Proteomes" id="UP000275078"/>
    </source>
</evidence>
<proteinExistence type="predicted"/>
<organism evidence="1 2">
    <name type="scientific">Ascobolus immersus RN42</name>
    <dbReference type="NCBI Taxonomy" id="1160509"/>
    <lineage>
        <taxon>Eukaryota</taxon>
        <taxon>Fungi</taxon>
        <taxon>Dikarya</taxon>
        <taxon>Ascomycota</taxon>
        <taxon>Pezizomycotina</taxon>
        <taxon>Pezizomycetes</taxon>
        <taxon>Pezizales</taxon>
        <taxon>Ascobolaceae</taxon>
        <taxon>Ascobolus</taxon>
    </lineage>
</organism>
<gene>
    <name evidence="1" type="ORF">BJ508DRAFT_419455</name>
</gene>
<dbReference type="PANTHER" id="PTHR28207:SF1">
    <property type="entry name" value="ATP SYNTHASE SUBUNIT H, MITOCHONDRIAL"/>
    <property type="match status" value="1"/>
</dbReference>
<dbReference type="OrthoDB" id="274752at2759"/>
<dbReference type="GO" id="GO:0046933">
    <property type="term" value="F:proton-transporting ATP synthase activity, rotational mechanism"/>
    <property type="evidence" value="ECO:0007669"/>
    <property type="project" value="TreeGrafter"/>
</dbReference>
<dbReference type="Proteomes" id="UP000275078">
    <property type="component" value="Unassembled WGS sequence"/>
</dbReference>
<name>A0A3N4HS12_ASCIM</name>
<dbReference type="EMBL" id="ML119861">
    <property type="protein sequence ID" value="RPA72454.1"/>
    <property type="molecule type" value="Genomic_DNA"/>
</dbReference>
<protein>
    <submittedName>
        <fullName evidence="1">Uncharacterized protein</fullName>
    </submittedName>
</protein>
<dbReference type="Pfam" id="PF10775">
    <property type="entry name" value="ATP_sub_h"/>
    <property type="match status" value="1"/>
</dbReference>
<evidence type="ECO:0000313" key="1">
    <source>
        <dbReference type="EMBL" id="RPA72454.1"/>
    </source>
</evidence>
<sequence length="121" mass="13286">MLAQSLRVASRPLTRLSTRTFTTTISRRADLIQDLYVRELKAFKPAPVSASDAEGVVKSWVAPKPAAVPDVASFTNELAAYETSEVEVEGQAEGVEGQSAVVEEDWFEEEEAFGKEEEAKH</sequence>
<dbReference type="STRING" id="1160509.A0A3N4HS12"/>
<reference evidence="1 2" key="1">
    <citation type="journal article" date="2018" name="Nat. Ecol. Evol.">
        <title>Pezizomycetes genomes reveal the molecular basis of ectomycorrhizal truffle lifestyle.</title>
        <authorList>
            <person name="Murat C."/>
            <person name="Payen T."/>
            <person name="Noel B."/>
            <person name="Kuo A."/>
            <person name="Morin E."/>
            <person name="Chen J."/>
            <person name="Kohler A."/>
            <person name="Krizsan K."/>
            <person name="Balestrini R."/>
            <person name="Da Silva C."/>
            <person name="Montanini B."/>
            <person name="Hainaut M."/>
            <person name="Levati E."/>
            <person name="Barry K.W."/>
            <person name="Belfiori B."/>
            <person name="Cichocki N."/>
            <person name="Clum A."/>
            <person name="Dockter R.B."/>
            <person name="Fauchery L."/>
            <person name="Guy J."/>
            <person name="Iotti M."/>
            <person name="Le Tacon F."/>
            <person name="Lindquist E.A."/>
            <person name="Lipzen A."/>
            <person name="Malagnac F."/>
            <person name="Mello A."/>
            <person name="Molinier V."/>
            <person name="Miyauchi S."/>
            <person name="Poulain J."/>
            <person name="Riccioni C."/>
            <person name="Rubini A."/>
            <person name="Sitrit Y."/>
            <person name="Splivallo R."/>
            <person name="Traeger S."/>
            <person name="Wang M."/>
            <person name="Zifcakova L."/>
            <person name="Wipf D."/>
            <person name="Zambonelli A."/>
            <person name="Paolocci F."/>
            <person name="Nowrousian M."/>
            <person name="Ottonello S."/>
            <person name="Baldrian P."/>
            <person name="Spatafora J.W."/>
            <person name="Henrissat B."/>
            <person name="Nagy L.G."/>
            <person name="Aury J.M."/>
            <person name="Wincker P."/>
            <person name="Grigoriev I.V."/>
            <person name="Bonfante P."/>
            <person name="Martin F.M."/>
        </authorList>
    </citation>
    <scope>NUCLEOTIDE SEQUENCE [LARGE SCALE GENOMIC DNA]</scope>
    <source>
        <strain evidence="1 2">RN42</strain>
    </source>
</reference>
<dbReference type="AlphaFoldDB" id="A0A3N4HS12"/>